<accession>A0A438G071</accession>
<protein>
    <submittedName>
        <fullName evidence="1">Uncharacterized protein</fullName>
    </submittedName>
</protein>
<comment type="caution">
    <text evidence="1">The sequence shown here is derived from an EMBL/GenBank/DDBJ whole genome shotgun (WGS) entry which is preliminary data.</text>
</comment>
<dbReference type="Proteomes" id="UP000288805">
    <property type="component" value="Unassembled WGS sequence"/>
</dbReference>
<evidence type="ECO:0000313" key="1">
    <source>
        <dbReference type="EMBL" id="RVW65609.1"/>
    </source>
</evidence>
<gene>
    <name evidence="1" type="ORF">CK203_033214</name>
</gene>
<sequence length="221" mass="25923">MMDLIEQGMKKGIKDLREQIQDKRCSFRSNKGVLGLQVPVVSHEDFVSFKDKVMSMLANMESSVEALVTRMETLVTHMKTRDQEVRQKLVIYKTAMSTWVMATHEAPRVEIPKPRVFGGKKDPKERQSATLRPLHWPTKPLRKNMKHPHTYSICEYIKEFSTLMLEILNMTEEELLFKFMDNLQHRVEQELRRRVIQDLATTMAAESLVEYKKKDFSKPKP</sequence>
<proteinExistence type="predicted"/>
<dbReference type="AlphaFoldDB" id="A0A438G071"/>
<reference evidence="1 2" key="1">
    <citation type="journal article" date="2018" name="PLoS Genet.">
        <title>Population sequencing reveals clonal diversity and ancestral inbreeding in the grapevine cultivar Chardonnay.</title>
        <authorList>
            <person name="Roach M.J."/>
            <person name="Johnson D.L."/>
            <person name="Bohlmann J."/>
            <person name="van Vuuren H.J."/>
            <person name="Jones S.J."/>
            <person name="Pretorius I.S."/>
            <person name="Schmidt S.A."/>
            <person name="Borneman A.R."/>
        </authorList>
    </citation>
    <scope>NUCLEOTIDE SEQUENCE [LARGE SCALE GENOMIC DNA]</scope>
    <source>
        <strain evidence="2">cv. Chardonnay</strain>
        <tissue evidence="1">Leaf</tissue>
    </source>
</reference>
<name>A0A438G071_VITVI</name>
<organism evidence="1 2">
    <name type="scientific">Vitis vinifera</name>
    <name type="common">Grape</name>
    <dbReference type="NCBI Taxonomy" id="29760"/>
    <lineage>
        <taxon>Eukaryota</taxon>
        <taxon>Viridiplantae</taxon>
        <taxon>Streptophyta</taxon>
        <taxon>Embryophyta</taxon>
        <taxon>Tracheophyta</taxon>
        <taxon>Spermatophyta</taxon>
        <taxon>Magnoliopsida</taxon>
        <taxon>eudicotyledons</taxon>
        <taxon>Gunneridae</taxon>
        <taxon>Pentapetalae</taxon>
        <taxon>rosids</taxon>
        <taxon>Vitales</taxon>
        <taxon>Vitaceae</taxon>
        <taxon>Viteae</taxon>
        <taxon>Vitis</taxon>
    </lineage>
</organism>
<dbReference type="EMBL" id="QGNW01000687">
    <property type="protein sequence ID" value="RVW65609.1"/>
    <property type="molecule type" value="Genomic_DNA"/>
</dbReference>
<evidence type="ECO:0000313" key="2">
    <source>
        <dbReference type="Proteomes" id="UP000288805"/>
    </source>
</evidence>